<organism evidence="2 3">
    <name type="scientific">Brevundimonas staleyi</name>
    <dbReference type="NCBI Taxonomy" id="74326"/>
    <lineage>
        <taxon>Bacteria</taxon>
        <taxon>Pseudomonadati</taxon>
        <taxon>Pseudomonadota</taxon>
        <taxon>Alphaproteobacteria</taxon>
        <taxon>Caulobacterales</taxon>
        <taxon>Caulobacteraceae</taxon>
        <taxon>Brevundimonas</taxon>
    </lineage>
</organism>
<protein>
    <submittedName>
        <fullName evidence="2">Uncharacterized protein</fullName>
    </submittedName>
</protein>
<reference evidence="3" key="1">
    <citation type="journal article" date="2019" name="Int. J. Syst. Evol. Microbiol.">
        <title>The Global Catalogue of Microorganisms (GCM) 10K type strain sequencing project: providing services to taxonomists for standard genome sequencing and annotation.</title>
        <authorList>
            <consortium name="The Broad Institute Genomics Platform"/>
            <consortium name="The Broad Institute Genome Sequencing Center for Infectious Disease"/>
            <person name="Wu L."/>
            <person name="Ma J."/>
        </authorList>
    </citation>
    <scope>NUCLEOTIDE SEQUENCE [LARGE SCALE GENOMIC DNA]</scope>
    <source>
        <strain evidence="3">JCM 12125</strain>
    </source>
</reference>
<feature type="chain" id="PRO_5046321094" evidence="1">
    <location>
        <begin position="22"/>
        <end position="54"/>
    </location>
</feature>
<dbReference type="EMBL" id="JBHSLF010000009">
    <property type="protein sequence ID" value="MFC5343115.1"/>
    <property type="molecule type" value="Genomic_DNA"/>
</dbReference>
<gene>
    <name evidence="2" type="ORF">ACFPIE_04265</name>
</gene>
<evidence type="ECO:0000256" key="1">
    <source>
        <dbReference type="SAM" id="SignalP"/>
    </source>
</evidence>
<evidence type="ECO:0000313" key="2">
    <source>
        <dbReference type="EMBL" id="MFC5343115.1"/>
    </source>
</evidence>
<dbReference type="RefSeq" id="WP_376866299.1">
    <property type="nucleotide sequence ID" value="NZ_JBHSLF010000009.1"/>
</dbReference>
<sequence length="54" mass="5907">MKKLLAVAAFVGALLPTTVHAEPNEACLLWSGCYFVDGHWVCPDPQTMMDCVEP</sequence>
<feature type="signal peptide" evidence="1">
    <location>
        <begin position="1"/>
        <end position="21"/>
    </location>
</feature>
<keyword evidence="1" id="KW-0732">Signal</keyword>
<accession>A0ABW0FMY1</accession>
<dbReference type="Proteomes" id="UP001596152">
    <property type="component" value="Unassembled WGS sequence"/>
</dbReference>
<proteinExistence type="predicted"/>
<comment type="caution">
    <text evidence="2">The sequence shown here is derived from an EMBL/GenBank/DDBJ whole genome shotgun (WGS) entry which is preliminary data.</text>
</comment>
<evidence type="ECO:0000313" key="3">
    <source>
        <dbReference type="Proteomes" id="UP001596152"/>
    </source>
</evidence>
<keyword evidence="3" id="KW-1185">Reference proteome</keyword>
<name>A0ABW0FMY1_9CAUL</name>